<dbReference type="PROSITE" id="PS50994">
    <property type="entry name" value="INTEGRASE"/>
    <property type="match status" value="1"/>
</dbReference>
<dbReference type="InterPro" id="IPR036397">
    <property type="entry name" value="RNaseH_sf"/>
</dbReference>
<dbReference type="EMBL" id="FTOF01000026">
    <property type="protein sequence ID" value="SIS61037.1"/>
    <property type="molecule type" value="Genomic_DNA"/>
</dbReference>
<dbReference type="GO" id="GO:0015074">
    <property type="term" value="P:DNA integration"/>
    <property type="evidence" value="ECO:0007669"/>
    <property type="project" value="InterPro"/>
</dbReference>
<dbReference type="PANTHER" id="PTHR35004:SF8">
    <property type="entry name" value="TRANSPOSASE RV3428C-RELATED"/>
    <property type="match status" value="1"/>
</dbReference>
<dbReference type="InterPro" id="IPR012337">
    <property type="entry name" value="RNaseH-like_sf"/>
</dbReference>
<dbReference type="SUPFAM" id="SSF53098">
    <property type="entry name" value="Ribonuclease H-like"/>
    <property type="match status" value="1"/>
</dbReference>
<reference evidence="3" key="1">
    <citation type="submission" date="2017-01" db="EMBL/GenBank/DDBJ databases">
        <authorList>
            <person name="Varghese N."/>
            <person name="Submissions S."/>
        </authorList>
    </citation>
    <scope>NUCLEOTIDE SEQUENCE [LARGE SCALE GENOMIC DNA]</scope>
    <source>
        <strain evidence="3">DSM 44531</strain>
    </source>
</reference>
<dbReference type="GO" id="GO:0003676">
    <property type="term" value="F:nucleic acid binding"/>
    <property type="evidence" value="ECO:0007669"/>
    <property type="project" value="InterPro"/>
</dbReference>
<protein>
    <submittedName>
        <fullName evidence="2">Integrase core domain-containing protein</fullName>
    </submittedName>
</protein>
<sequence>MWQLIERDFKAVPDRLVWDREAGIGKARLCEPVAAFAGAIGTKIVQAPPRDPESKGIVERTNGYMKRSFFPGRHFSNPQDVQDQLDEWFSTVANTRTHATLKTRPIDLFRTDQQSMRPLPPYTPTIGIRDLTPWWWTR</sequence>
<evidence type="ECO:0000259" key="1">
    <source>
        <dbReference type="PROSITE" id="PS50994"/>
    </source>
</evidence>
<evidence type="ECO:0000313" key="3">
    <source>
        <dbReference type="Proteomes" id="UP000186292"/>
    </source>
</evidence>
<dbReference type="InterPro" id="IPR001584">
    <property type="entry name" value="Integrase_cat-core"/>
</dbReference>
<organism evidence="2 3">
    <name type="scientific">Corynebacterium appendicis CIP 107643</name>
    <dbReference type="NCBI Taxonomy" id="1161099"/>
    <lineage>
        <taxon>Bacteria</taxon>
        <taxon>Bacillati</taxon>
        <taxon>Actinomycetota</taxon>
        <taxon>Actinomycetes</taxon>
        <taxon>Mycobacteriales</taxon>
        <taxon>Corynebacteriaceae</taxon>
        <taxon>Corynebacterium</taxon>
    </lineage>
</organism>
<name>A0A1N7KHL5_9CORY</name>
<proteinExistence type="predicted"/>
<dbReference type="Gene3D" id="3.30.420.10">
    <property type="entry name" value="Ribonuclease H-like superfamily/Ribonuclease H"/>
    <property type="match status" value="1"/>
</dbReference>
<dbReference type="AlphaFoldDB" id="A0A1N7KHL5"/>
<dbReference type="Pfam" id="PF13683">
    <property type="entry name" value="rve_3"/>
    <property type="match status" value="1"/>
</dbReference>
<keyword evidence="3" id="KW-1185">Reference proteome</keyword>
<accession>A0A1N7KHL5</accession>
<feature type="domain" description="Integrase catalytic" evidence="1">
    <location>
        <begin position="1"/>
        <end position="113"/>
    </location>
</feature>
<evidence type="ECO:0000313" key="2">
    <source>
        <dbReference type="EMBL" id="SIS61037.1"/>
    </source>
</evidence>
<dbReference type="Proteomes" id="UP000186292">
    <property type="component" value="Unassembled WGS sequence"/>
</dbReference>
<dbReference type="PANTHER" id="PTHR35004">
    <property type="entry name" value="TRANSPOSASE RV3428C-RELATED"/>
    <property type="match status" value="1"/>
</dbReference>
<gene>
    <name evidence="2" type="ORF">SAMN05444817_1261</name>
</gene>